<evidence type="ECO:0000313" key="2">
    <source>
        <dbReference type="Proteomes" id="UP000834106"/>
    </source>
</evidence>
<proteinExistence type="predicted"/>
<organism evidence="1 2">
    <name type="scientific">Fraxinus pennsylvanica</name>
    <dbReference type="NCBI Taxonomy" id="56036"/>
    <lineage>
        <taxon>Eukaryota</taxon>
        <taxon>Viridiplantae</taxon>
        <taxon>Streptophyta</taxon>
        <taxon>Embryophyta</taxon>
        <taxon>Tracheophyta</taxon>
        <taxon>Spermatophyta</taxon>
        <taxon>Magnoliopsida</taxon>
        <taxon>eudicotyledons</taxon>
        <taxon>Gunneridae</taxon>
        <taxon>Pentapetalae</taxon>
        <taxon>asterids</taxon>
        <taxon>lamiids</taxon>
        <taxon>Lamiales</taxon>
        <taxon>Oleaceae</taxon>
        <taxon>Oleeae</taxon>
        <taxon>Fraxinus</taxon>
    </lineage>
</organism>
<evidence type="ECO:0000313" key="1">
    <source>
        <dbReference type="EMBL" id="CAI9769429.1"/>
    </source>
</evidence>
<protein>
    <recommendedName>
        <fullName evidence="3">Reverse transcriptase</fullName>
    </recommendedName>
</protein>
<keyword evidence="2" id="KW-1185">Reference proteome</keyword>
<accession>A0AAD1ZHD9</accession>
<evidence type="ECO:0008006" key="3">
    <source>
        <dbReference type="Google" id="ProtNLM"/>
    </source>
</evidence>
<name>A0AAD1ZHD9_9LAMI</name>
<sequence>MLNGKRQGFFKPSRGLRQGDPLSPYLFILAQELFSRMINRAFESIVVQLFHSGGIMTFYGTLLMAPREGSRSPGEKSATQKRRVVWAYGTLAKFNKLFL</sequence>
<dbReference type="AlphaFoldDB" id="A0AAD1ZHD9"/>
<gene>
    <name evidence="1" type="ORF">FPE_LOCUS16861</name>
</gene>
<dbReference type="Proteomes" id="UP000834106">
    <property type="component" value="Chromosome 10"/>
</dbReference>
<reference evidence="1" key="1">
    <citation type="submission" date="2023-05" db="EMBL/GenBank/DDBJ databases">
        <authorList>
            <person name="Huff M."/>
        </authorList>
    </citation>
    <scope>NUCLEOTIDE SEQUENCE</scope>
</reference>
<dbReference type="EMBL" id="OU503045">
    <property type="protein sequence ID" value="CAI9769429.1"/>
    <property type="molecule type" value="Genomic_DNA"/>
</dbReference>